<dbReference type="Proteomes" id="UP001560267">
    <property type="component" value="Unassembled WGS sequence"/>
</dbReference>
<accession>A0ABV3Y618</accession>
<evidence type="ECO:0000313" key="2">
    <source>
        <dbReference type="Proteomes" id="UP001560267"/>
    </source>
</evidence>
<evidence type="ECO:0000313" key="1">
    <source>
        <dbReference type="EMBL" id="MEX6430980.1"/>
    </source>
</evidence>
<comment type="caution">
    <text evidence="1">The sequence shown here is derived from an EMBL/GenBank/DDBJ whole genome shotgun (WGS) entry which is preliminary data.</text>
</comment>
<sequence>AHFGAGRDLGDNLYENGGFVVHFFDRQLVDRLAEGFELEDVTTFEEGDLPRRLWRITMRRP</sequence>
<keyword evidence="1" id="KW-0489">Methyltransferase</keyword>
<feature type="non-terminal residue" evidence="1">
    <location>
        <position position="1"/>
    </location>
</feature>
<gene>
    <name evidence="1" type="ORF">AB6A68_14275</name>
</gene>
<organism evidence="1 2">
    <name type="scientific">Ferrimicrobium acidiphilum</name>
    <dbReference type="NCBI Taxonomy" id="121039"/>
    <lineage>
        <taxon>Bacteria</taxon>
        <taxon>Bacillati</taxon>
        <taxon>Actinomycetota</taxon>
        <taxon>Acidimicrobiia</taxon>
        <taxon>Acidimicrobiales</taxon>
        <taxon>Acidimicrobiaceae</taxon>
        <taxon>Ferrimicrobium</taxon>
    </lineage>
</organism>
<dbReference type="GO" id="GO:0032259">
    <property type="term" value="P:methylation"/>
    <property type="evidence" value="ECO:0007669"/>
    <property type="project" value="UniProtKB-KW"/>
</dbReference>
<name>A0ABV3Y618_9ACTN</name>
<proteinExistence type="predicted"/>
<dbReference type="EMBL" id="JBFSHR010000150">
    <property type="protein sequence ID" value="MEX6430980.1"/>
    <property type="molecule type" value="Genomic_DNA"/>
</dbReference>
<reference evidence="1 2" key="1">
    <citation type="submission" date="2024-07" db="EMBL/GenBank/DDBJ databases">
        <title>Draft Genome Sequence of Ferrimicrobium acidiphilum Strain YE2023, Isolated from a Pulp of Bioleach Reactor.</title>
        <authorList>
            <person name="Elkina Y.A."/>
            <person name="Bulaeva A.G."/>
            <person name="Beletsky A.V."/>
            <person name="Mardanov A.V."/>
        </authorList>
    </citation>
    <scope>NUCLEOTIDE SEQUENCE [LARGE SCALE GENOMIC DNA]</scope>
    <source>
        <strain evidence="1 2">YE2023</strain>
    </source>
</reference>
<keyword evidence="1" id="KW-0808">Transferase</keyword>
<protein>
    <submittedName>
        <fullName evidence="1">SAM-dependent methyltransferase</fullName>
    </submittedName>
</protein>
<keyword evidence="2" id="KW-1185">Reference proteome</keyword>
<dbReference type="GO" id="GO:0008168">
    <property type="term" value="F:methyltransferase activity"/>
    <property type="evidence" value="ECO:0007669"/>
    <property type="project" value="UniProtKB-KW"/>
</dbReference>